<comment type="similarity">
    <text evidence="2">Belongs to the peptidase S16 family.</text>
</comment>
<dbReference type="InterPro" id="IPR008144">
    <property type="entry name" value="Guanylate_kin-like_dom"/>
</dbReference>
<feature type="active site" evidence="2">
    <location>
        <position position="704"/>
    </location>
</feature>
<evidence type="ECO:0000256" key="1">
    <source>
        <dbReference type="ARBA" id="ARBA00022670"/>
    </source>
</evidence>
<dbReference type="GO" id="GO:0004252">
    <property type="term" value="F:serine-type endopeptidase activity"/>
    <property type="evidence" value="ECO:0007669"/>
    <property type="project" value="UniProtKB-UniRule"/>
</dbReference>
<dbReference type="Gene3D" id="3.40.50.300">
    <property type="entry name" value="P-loop containing nucleotide triphosphate hydrolases"/>
    <property type="match status" value="2"/>
</dbReference>
<organism evidence="7 8">
    <name type="scientific">Sulfuritortus calidifontis</name>
    <dbReference type="NCBI Taxonomy" id="1914471"/>
    <lineage>
        <taxon>Bacteria</taxon>
        <taxon>Pseudomonadati</taxon>
        <taxon>Pseudomonadota</taxon>
        <taxon>Betaproteobacteria</taxon>
        <taxon>Nitrosomonadales</taxon>
        <taxon>Thiobacillaceae</taxon>
        <taxon>Sulfuritortus</taxon>
    </lineage>
</organism>
<comment type="caution">
    <text evidence="7">The sequence shown here is derived from an EMBL/GenBank/DDBJ whole genome shotgun (WGS) entry which is preliminary data.</text>
</comment>
<dbReference type="Gene3D" id="3.30.230.10">
    <property type="match status" value="1"/>
</dbReference>
<dbReference type="GO" id="GO:0006508">
    <property type="term" value="P:proteolysis"/>
    <property type="evidence" value="ECO:0007669"/>
    <property type="project" value="UniProtKB-KW"/>
</dbReference>
<comment type="catalytic activity">
    <reaction evidence="2">
        <text>Hydrolysis of proteins in presence of ATP.</text>
        <dbReference type="EC" id="3.4.21.53"/>
    </reaction>
</comment>
<dbReference type="InterPro" id="IPR046844">
    <property type="entry name" value="Lon-like_helical"/>
</dbReference>
<dbReference type="InterPro" id="IPR014721">
    <property type="entry name" value="Ribsml_uS5_D2-typ_fold_subgr"/>
</dbReference>
<dbReference type="SUPFAM" id="SSF54211">
    <property type="entry name" value="Ribosomal protein S5 domain 2-like"/>
    <property type="match status" value="1"/>
</dbReference>
<dbReference type="PRINTS" id="PR00830">
    <property type="entry name" value="ENDOLAPTASE"/>
</dbReference>
<gene>
    <name evidence="7" type="ORF">EDC61_102145</name>
</gene>
<dbReference type="SUPFAM" id="SSF52540">
    <property type="entry name" value="P-loop containing nucleoside triphosphate hydrolases"/>
    <property type="match status" value="2"/>
</dbReference>
<feature type="domain" description="Guanylate kinase-like" evidence="5">
    <location>
        <begin position="62"/>
        <end position="272"/>
    </location>
</feature>
<keyword evidence="1 2" id="KW-0645">Protease</keyword>
<dbReference type="InterPro" id="IPR027417">
    <property type="entry name" value="P-loop_NTPase"/>
</dbReference>
<feature type="region of interest" description="Disordered" evidence="4">
    <location>
        <begin position="807"/>
        <end position="827"/>
    </location>
</feature>
<dbReference type="GO" id="GO:0030163">
    <property type="term" value="P:protein catabolic process"/>
    <property type="evidence" value="ECO:0007669"/>
    <property type="project" value="InterPro"/>
</dbReference>
<dbReference type="GO" id="GO:0004176">
    <property type="term" value="F:ATP-dependent peptidase activity"/>
    <property type="evidence" value="ECO:0007669"/>
    <property type="project" value="UniProtKB-UniRule"/>
</dbReference>
<feature type="active site" evidence="2">
    <location>
        <position position="661"/>
    </location>
</feature>
<dbReference type="Pfam" id="PF20436">
    <property type="entry name" value="LonB_AAA-LID"/>
    <property type="match status" value="1"/>
</dbReference>
<dbReference type="InterPro" id="IPR020568">
    <property type="entry name" value="Ribosomal_Su5_D2-typ_SF"/>
</dbReference>
<feature type="domain" description="Lon proteolytic" evidence="6">
    <location>
        <begin position="571"/>
        <end position="766"/>
    </location>
</feature>
<dbReference type="InterPro" id="IPR046843">
    <property type="entry name" value="LonB_AAA-LID"/>
</dbReference>
<evidence type="ECO:0000256" key="2">
    <source>
        <dbReference type="PROSITE-ProRule" id="PRU01122"/>
    </source>
</evidence>
<dbReference type="GO" id="GO:0005524">
    <property type="term" value="F:ATP binding"/>
    <property type="evidence" value="ECO:0007669"/>
    <property type="project" value="InterPro"/>
</dbReference>
<dbReference type="InterPro" id="IPR027065">
    <property type="entry name" value="Lon_Prtase"/>
</dbReference>
<dbReference type="PANTHER" id="PTHR10046">
    <property type="entry name" value="ATP DEPENDENT LON PROTEASE FAMILY MEMBER"/>
    <property type="match status" value="1"/>
</dbReference>
<keyword evidence="2" id="KW-0378">Hydrolase</keyword>
<dbReference type="Pfam" id="PF20437">
    <property type="entry name" value="LonC_helical"/>
    <property type="match status" value="1"/>
</dbReference>
<evidence type="ECO:0000256" key="3">
    <source>
        <dbReference type="SAM" id="Coils"/>
    </source>
</evidence>
<keyword evidence="2" id="KW-0720">Serine protease</keyword>
<dbReference type="InterPro" id="IPR041699">
    <property type="entry name" value="AAA_32"/>
</dbReference>
<sequence length="827" mass="91281">MLPVVVSDGVPAALPAEKLYGRCDLGALKFKTTTDLPDLPGILGQERAVEAAEFGLAIAREGYNLFVMGPAGTGKRSLVTRLLDKAAAERPTPGDWVYVHNFEQPHKPRAISLPAGRGKELKADMVRLMEDLLTAIPALFESEEYRSRVDQIENEFSEREAAALRELGAEAEKQGIALLRTPSGFGLAPMKDGEVIAPDEFEKLNDEEKQRIARVLEDLHERLHKIIRQAPQWMREKKERIRALNREFSMLAVSHQIGELQEKYRDLAEVCAYLEAVQKDLVDSADELRKAQEAPVQVMGITLTAQPTFRRYQVNLLIDNSAGHGAPVVWPDHPSYPNLVGRIEHIEHLGALVTDFSLIKPGALHQANGGYLVLDAHRLLTQPYAYEALKRSLRSRQVHIDSLGQMLGLAHTVSLEPQPIPVECKVVLQGERLLYYLLYEYDPEFRELFKVVADFEDEMPRGDDAVQHYCRLIATLGRKEGLLPFDRAACARLVEQASREAEDVERLSTNMQNLLDLMREADHLARIELHDSISADAVQAALDARERRTGRVRQRLQEAILRDTVAVQTEGQWVGQINGLSVIQLGDSRFAHPTRITATVRLGEGEVIDISREVNLGGAIHSKGVLTLASFLATRYANNLPLSLSASLAFEQTYGMVEGDSASMAELCALLSAIADVPIRQAIAMTGSVDQYGHMQAIGAVNEKIEGFFDICRARGLDGSHGVVIPEANVKHLMLRSDVVAACGKGQFHIWPVRNVDEAMELLTGLPAGLPDAEGVVPEGSVNYLVAARLIQFSSLRQVFAGKAATRKAATRAKTKKRTTAPAKKRG</sequence>
<evidence type="ECO:0000256" key="4">
    <source>
        <dbReference type="SAM" id="MobiDB-lite"/>
    </source>
</evidence>
<dbReference type="InterPro" id="IPR008269">
    <property type="entry name" value="Lon_proteolytic"/>
</dbReference>
<dbReference type="Pfam" id="PF05362">
    <property type="entry name" value="Lon_C"/>
    <property type="match status" value="1"/>
</dbReference>
<feature type="coiled-coil region" evidence="3">
    <location>
        <begin position="494"/>
        <end position="524"/>
    </location>
</feature>
<name>A0A4R3K0N6_9PROT</name>
<evidence type="ECO:0000259" key="5">
    <source>
        <dbReference type="PROSITE" id="PS50052"/>
    </source>
</evidence>
<dbReference type="RefSeq" id="WP_232019153.1">
    <property type="nucleotide sequence ID" value="NZ_AP018721.1"/>
</dbReference>
<accession>A0A4R3K0N6</accession>
<keyword evidence="3" id="KW-0175">Coiled coil</keyword>
<dbReference type="PROSITE" id="PS51786">
    <property type="entry name" value="LON_PROTEOLYTIC"/>
    <property type="match status" value="1"/>
</dbReference>
<keyword evidence="8" id="KW-1185">Reference proteome</keyword>
<evidence type="ECO:0000313" key="7">
    <source>
        <dbReference type="EMBL" id="TCS73375.1"/>
    </source>
</evidence>
<dbReference type="PROSITE" id="PS50052">
    <property type="entry name" value="GUANYLATE_KINASE_2"/>
    <property type="match status" value="1"/>
</dbReference>
<evidence type="ECO:0000259" key="6">
    <source>
        <dbReference type="PROSITE" id="PS51786"/>
    </source>
</evidence>
<dbReference type="Gene3D" id="1.10.8.60">
    <property type="match status" value="1"/>
</dbReference>
<protein>
    <recommendedName>
        <fullName evidence="2">endopeptidase La</fullName>
        <ecNumber evidence="2">3.4.21.53</ecNumber>
    </recommendedName>
</protein>
<dbReference type="EMBL" id="SLZY01000002">
    <property type="protein sequence ID" value="TCS73375.1"/>
    <property type="molecule type" value="Genomic_DNA"/>
</dbReference>
<dbReference type="Pfam" id="PF13654">
    <property type="entry name" value="AAA_32"/>
    <property type="match status" value="1"/>
</dbReference>
<evidence type="ECO:0000313" key="8">
    <source>
        <dbReference type="Proteomes" id="UP000295135"/>
    </source>
</evidence>
<proteinExistence type="inferred from homology"/>
<dbReference type="AlphaFoldDB" id="A0A4R3K0N6"/>
<reference evidence="7 8" key="1">
    <citation type="submission" date="2019-03" db="EMBL/GenBank/DDBJ databases">
        <title>Genomic Encyclopedia of Type Strains, Phase IV (KMG-IV): sequencing the most valuable type-strain genomes for metagenomic binning, comparative biology and taxonomic classification.</title>
        <authorList>
            <person name="Goeker M."/>
        </authorList>
    </citation>
    <scope>NUCLEOTIDE SEQUENCE [LARGE SCALE GENOMIC DNA]</scope>
    <source>
        <strain evidence="7 8">DSM 103923</strain>
    </source>
</reference>
<dbReference type="Proteomes" id="UP000295135">
    <property type="component" value="Unassembled WGS sequence"/>
</dbReference>
<dbReference type="EC" id="3.4.21.53" evidence="2"/>